<feature type="non-terminal residue" evidence="1">
    <location>
        <position position="1"/>
    </location>
</feature>
<keyword evidence="2" id="KW-1185">Reference proteome</keyword>
<gene>
    <name evidence="1" type="ORF">DHETER_LOCUS14114</name>
</gene>
<reference evidence="1" key="1">
    <citation type="submission" date="2021-06" db="EMBL/GenBank/DDBJ databases">
        <authorList>
            <person name="Kallberg Y."/>
            <person name="Tangrot J."/>
            <person name="Rosling A."/>
        </authorList>
    </citation>
    <scope>NUCLEOTIDE SEQUENCE</scope>
    <source>
        <strain evidence="1">IL203A</strain>
    </source>
</reference>
<dbReference type="Proteomes" id="UP000789702">
    <property type="component" value="Unassembled WGS sequence"/>
</dbReference>
<name>A0ACA9Q9S6_9GLOM</name>
<protein>
    <submittedName>
        <fullName evidence="1">12979_t:CDS:1</fullName>
    </submittedName>
</protein>
<evidence type="ECO:0000313" key="1">
    <source>
        <dbReference type="EMBL" id="CAG8742159.1"/>
    </source>
</evidence>
<proteinExistence type="predicted"/>
<accession>A0ACA9Q9S6</accession>
<evidence type="ECO:0000313" key="2">
    <source>
        <dbReference type="Proteomes" id="UP000789702"/>
    </source>
</evidence>
<organism evidence="1 2">
    <name type="scientific">Dentiscutata heterogama</name>
    <dbReference type="NCBI Taxonomy" id="1316150"/>
    <lineage>
        <taxon>Eukaryota</taxon>
        <taxon>Fungi</taxon>
        <taxon>Fungi incertae sedis</taxon>
        <taxon>Mucoromycota</taxon>
        <taxon>Glomeromycotina</taxon>
        <taxon>Glomeromycetes</taxon>
        <taxon>Diversisporales</taxon>
        <taxon>Gigasporaceae</taxon>
        <taxon>Dentiscutata</taxon>
    </lineage>
</organism>
<feature type="non-terminal residue" evidence="1">
    <location>
        <position position="45"/>
    </location>
</feature>
<sequence length="45" mass="5246">TLLEIIEIIIVSTLSIFGHYSKKRKKTALYVNIAALIGWWKETQR</sequence>
<dbReference type="EMBL" id="CAJVPU010041727">
    <property type="protein sequence ID" value="CAG8742159.1"/>
    <property type="molecule type" value="Genomic_DNA"/>
</dbReference>
<comment type="caution">
    <text evidence="1">The sequence shown here is derived from an EMBL/GenBank/DDBJ whole genome shotgun (WGS) entry which is preliminary data.</text>
</comment>